<dbReference type="InterPro" id="IPR013517">
    <property type="entry name" value="FG-GAP"/>
</dbReference>
<organism evidence="3 4">
    <name type="scientific">Christiangramia sediminicola</name>
    <dbReference type="NCBI Taxonomy" id="3073267"/>
    <lineage>
        <taxon>Bacteria</taxon>
        <taxon>Pseudomonadati</taxon>
        <taxon>Bacteroidota</taxon>
        <taxon>Flavobacteriia</taxon>
        <taxon>Flavobacteriales</taxon>
        <taxon>Flavobacteriaceae</taxon>
        <taxon>Christiangramia</taxon>
    </lineage>
</organism>
<dbReference type="Proteomes" id="UP001257234">
    <property type="component" value="Unassembled WGS sequence"/>
</dbReference>
<dbReference type="PROSITE" id="PS51257">
    <property type="entry name" value="PROKAR_LIPOPROTEIN"/>
    <property type="match status" value="1"/>
</dbReference>
<evidence type="ECO:0000259" key="2">
    <source>
        <dbReference type="Pfam" id="PF07593"/>
    </source>
</evidence>
<dbReference type="Pfam" id="PF13517">
    <property type="entry name" value="FG-GAP_3"/>
    <property type="match status" value="6"/>
</dbReference>
<keyword evidence="1" id="KW-0732">Signal</keyword>
<feature type="domain" description="ASPIC/UnbV" evidence="2">
    <location>
        <begin position="548"/>
        <end position="615"/>
    </location>
</feature>
<evidence type="ECO:0000313" key="4">
    <source>
        <dbReference type="Proteomes" id="UP001257234"/>
    </source>
</evidence>
<comment type="caution">
    <text evidence="3">The sequence shown here is derived from an EMBL/GenBank/DDBJ whole genome shotgun (WGS) entry which is preliminary data.</text>
</comment>
<dbReference type="Gene3D" id="2.130.10.130">
    <property type="entry name" value="Integrin alpha, N-terminal"/>
    <property type="match status" value="4"/>
</dbReference>
<proteinExistence type="predicted"/>
<name>A0ABU1EPQ9_9FLAO</name>
<sequence length="1124" mass="125884">MNRTGKIFKVLGIFSLVFFASCNSDDKKEQENVDADNVRKENTLFTEMLPEETGIDFINEVKNEPDFNIFKYRNFYNGGGVAIGDINNDGLPDIYLTANKKPNKLYLNKGNFQFEDISKSAGVEGNKPWSTGVNMVDINQDGLLDIYVSNAGNMEGNNHDNDLFINNGDLTFTEKAKEYNLAETGFSTHASFFDYDKDGDLDAYILNNSNIPVSSLGFAEQRNVRAQDWEGVPEIFRGVGDMLLRNDDGKFTDVSEDAGIFGSLIGFGLGVMVNDFNNDLYPDIYVSNDFYERDYLYINNQDGTFTEEIENWTQHLCLSAMGVDMADINNDGFADIFITDMLPDTEERVKSVMEFEGYNVFKLKQSKDFYQQYIHNTLQLNNGNNTFSEIAHFSGVESTDWSWAGLIFDMDNDGNRDIFVTNGINHDLTDLDFVEFFANEIIQKMALTGKKEAIDSIINKMPVTPLPNYAFQNQGDLKFSDKAEEWGLGVPSLSNGCAYGDLDNDGDLDLVVNNVNMNSFVYRNNSEKKKDHNYLRVKLNGSEKNKFAIGTIVRLFIGDKVILQDENPSRGFQSSMDYVLNIGLGKEDRIDSLRVIWPDNATQKLENIGVNQTLTLNHSDANGQYQVPKTPEVKTLLTERSNDSFEQHSENAYTDFDYEGMIYKKLSQEGPAMAVGDINNDGNEDVFIGGAKKQAGSIYLNRGNGNLRKSNQSALNADLMFEDTAAEFFDADGDGDLDLMVGSGGNEVGDAQNYKPRLYLNDGKGNFKPTTKTIPAVDQNVATIASYDFDSDGDMDVFIGSRSVAVNFGLDPKHLFLENKGDGEFVNSTERIAYDVKYAGMITDAIWEDIDGDGKKDLVTVSDWGAPHVYLNSGRRLSLLKNDLDKYTGWWNTVEAADLDNDGDMDLVLGNKGSNLAYKTSAENPVKMWVNDYDDNGTIEQLVTLQRDGKDYPLHMKKEMISQLVFLKKENLKASEYAKKTIQELIPKNKIENAIVKEATISETVIAINDGKGSFEIKKLPGRVQFSCVCGISCTDVNNDGNLDLIMGGNDFEFKPQFSRLDAGYGNVLLGDGNMNFEWQDFDRTGFNIRDEVKFLKTIKDRNGKTFLIAAINDKKPRIFVVSQ</sequence>
<dbReference type="InterPro" id="IPR027039">
    <property type="entry name" value="Crtac1"/>
</dbReference>
<dbReference type="InterPro" id="IPR028994">
    <property type="entry name" value="Integrin_alpha_N"/>
</dbReference>
<dbReference type="InterPro" id="IPR011519">
    <property type="entry name" value="UnbV_ASPIC"/>
</dbReference>
<dbReference type="PANTHER" id="PTHR16026:SF0">
    <property type="entry name" value="CARTILAGE ACIDIC PROTEIN 1"/>
    <property type="match status" value="1"/>
</dbReference>
<dbReference type="RefSeq" id="WP_309560897.1">
    <property type="nucleotide sequence ID" value="NZ_JAVJIU010000002.1"/>
</dbReference>
<dbReference type="SUPFAM" id="SSF69318">
    <property type="entry name" value="Integrin alpha N-terminal domain"/>
    <property type="match status" value="3"/>
</dbReference>
<evidence type="ECO:0000256" key="1">
    <source>
        <dbReference type="ARBA" id="ARBA00022729"/>
    </source>
</evidence>
<dbReference type="PANTHER" id="PTHR16026">
    <property type="entry name" value="CARTILAGE ACIDIC PROTEIN 1"/>
    <property type="match status" value="1"/>
</dbReference>
<accession>A0ABU1EPQ9</accession>
<gene>
    <name evidence="3" type="ORF">RE431_05145</name>
</gene>
<keyword evidence="4" id="KW-1185">Reference proteome</keyword>
<reference evidence="4" key="1">
    <citation type="submission" date="2023-07" db="EMBL/GenBank/DDBJ databases">
        <title>Christiangramia sp. SM2212., a novel bacterium of the family Flavobacteriaceae isolated from the sea sediment.</title>
        <authorList>
            <person name="Wang J."/>
            <person name="Zhang X."/>
        </authorList>
    </citation>
    <scope>NUCLEOTIDE SEQUENCE [LARGE SCALE GENOMIC DNA]</scope>
    <source>
        <strain evidence="4">SM2212</strain>
    </source>
</reference>
<evidence type="ECO:0000313" key="3">
    <source>
        <dbReference type="EMBL" id="MDR5590012.1"/>
    </source>
</evidence>
<protein>
    <submittedName>
        <fullName evidence="3">VCBS repeat-containing protein</fullName>
    </submittedName>
</protein>
<dbReference type="EMBL" id="JAVJIU010000002">
    <property type="protein sequence ID" value="MDR5590012.1"/>
    <property type="molecule type" value="Genomic_DNA"/>
</dbReference>
<dbReference type="Pfam" id="PF07593">
    <property type="entry name" value="UnbV_ASPIC"/>
    <property type="match status" value="1"/>
</dbReference>